<protein>
    <submittedName>
        <fullName evidence="1">17086_t:CDS:1</fullName>
    </submittedName>
</protein>
<accession>A0ACA9PKD3</accession>
<name>A0ACA9PKD3_9GLOM</name>
<feature type="non-terminal residue" evidence="1">
    <location>
        <position position="1"/>
    </location>
</feature>
<dbReference type="EMBL" id="CAJVPU010030153">
    <property type="protein sequence ID" value="CAG8713013.1"/>
    <property type="molecule type" value="Genomic_DNA"/>
</dbReference>
<reference evidence="1" key="1">
    <citation type="submission" date="2021-06" db="EMBL/GenBank/DDBJ databases">
        <authorList>
            <person name="Kallberg Y."/>
            <person name="Tangrot J."/>
            <person name="Rosling A."/>
        </authorList>
    </citation>
    <scope>NUCLEOTIDE SEQUENCE</scope>
    <source>
        <strain evidence="1">IL203A</strain>
    </source>
</reference>
<comment type="caution">
    <text evidence="1">The sequence shown here is derived from an EMBL/GenBank/DDBJ whole genome shotgun (WGS) entry which is preliminary data.</text>
</comment>
<gene>
    <name evidence="1" type="ORF">DHETER_LOCUS12369</name>
</gene>
<proteinExistence type="predicted"/>
<evidence type="ECO:0000313" key="2">
    <source>
        <dbReference type="Proteomes" id="UP000789702"/>
    </source>
</evidence>
<dbReference type="Proteomes" id="UP000789702">
    <property type="component" value="Unassembled WGS sequence"/>
</dbReference>
<keyword evidence="2" id="KW-1185">Reference proteome</keyword>
<organism evidence="1 2">
    <name type="scientific">Dentiscutata heterogama</name>
    <dbReference type="NCBI Taxonomy" id="1316150"/>
    <lineage>
        <taxon>Eukaryota</taxon>
        <taxon>Fungi</taxon>
        <taxon>Fungi incertae sedis</taxon>
        <taxon>Mucoromycota</taxon>
        <taxon>Glomeromycotina</taxon>
        <taxon>Glomeromycetes</taxon>
        <taxon>Diversisporales</taxon>
        <taxon>Gigasporaceae</taxon>
        <taxon>Dentiscutata</taxon>
    </lineage>
</organism>
<sequence length="62" mass="7247">AERELLLGVSRLLWCFRIENASPLDKGGKPIPINLDKAHFAITVWPEDYHIRLVKRHDNVER</sequence>
<evidence type="ECO:0000313" key="1">
    <source>
        <dbReference type="EMBL" id="CAG8713013.1"/>
    </source>
</evidence>
<feature type="non-terminal residue" evidence="1">
    <location>
        <position position="62"/>
    </location>
</feature>